<sequence>MRILLVEDHPALREMVSDHLAKRGFAVDAVSRTDEACEALDTATYDAMVLDLGLPDGDGFSVLMKARTLTKGQLPILIVTARDAVGDRVRGLDAGADDYVVKPFDLVELESRIRAVLRRPGLRSNLLLSCGSLVFDTSRRSATIAGDPVDLTRREADLLDALLKAAGQVVIRDVLEERLYSFNEPVTPNALEATVSRLRRRLAGAGLRIETRRGIGYRLLSEMDVPE</sequence>
<dbReference type="InterPro" id="IPR001867">
    <property type="entry name" value="OmpR/PhoB-type_DNA-bd"/>
</dbReference>
<dbReference type="GO" id="GO:0005829">
    <property type="term" value="C:cytosol"/>
    <property type="evidence" value="ECO:0007669"/>
    <property type="project" value="TreeGrafter"/>
</dbReference>
<feature type="domain" description="OmpR/PhoB-type" evidence="5">
    <location>
        <begin position="124"/>
        <end position="221"/>
    </location>
</feature>
<dbReference type="GO" id="GO:0000156">
    <property type="term" value="F:phosphorelay response regulator activity"/>
    <property type="evidence" value="ECO:0007669"/>
    <property type="project" value="TreeGrafter"/>
</dbReference>
<dbReference type="AlphaFoldDB" id="A0A512E0D9"/>
<dbReference type="CDD" id="cd00383">
    <property type="entry name" value="trans_reg_C"/>
    <property type="match status" value="1"/>
</dbReference>
<feature type="DNA-binding region" description="OmpR/PhoB-type" evidence="3">
    <location>
        <begin position="124"/>
        <end position="221"/>
    </location>
</feature>
<dbReference type="PANTHER" id="PTHR48111">
    <property type="entry name" value="REGULATOR OF RPOS"/>
    <property type="match status" value="1"/>
</dbReference>
<dbReference type="SMART" id="SM00448">
    <property type="entry name" value="REC"/>
    <property type="match status" value="1"/>
</dbReference>
<evidence type="ECO:0000313" key="7">
    <source>
        <dbReference type="Proteomes" id="UP000321523"/>
    </source>
</evidence>
<name>A0A512E0D9_9PROT</name>
<dbReference type="PANTHER" id="PTHR48111:SF36">
    <property type="entry name" value="TRANSCRIPTIONAL REGULATORY PROTEIN CUTR"/>
    <property type="match status" value="1"/>
</dbReference>
<dbReference type="PROSITE" id="PS50110">
    <property type="entry name" value="RESPONSE_REGULATORY"/>
    <property type="match status" value="1"/>
</dbReference>
<gene>
    <name evidence="6" type="ORF">SAE02_63390</name>
</gene>
<dbReference type="GO" id="GO:0006355">
    <property type="term" value="P:regulation of DNA-templated transcription"/>
    <property type="evidence" value="ECO:0007669"/>
    <property type="project" value="InterPro"/>
</dbReference>
<dbReference type="SMART" id="SM00862">
    <property type="entry name" value="Trans_reg_C"/>
    <property type="match status" value="1"/>
</dbReference>
<evidence type="ECO:0000259" key="4">
    <source>
        <dbReference type="PROSITE" id="PS50110"/>
    </source>
</evidence>
<feature type="domain" description="Response regulatory" evidence="4">
    <location>
        <begin position="2"/>
        <end position="117"/>
    </location>
</feature>
<dbReference type="EMBL" id="BJYZ01000037">
    <property type="protein sequence ID" value="GEO42191.1"/>
    <property type="molecule type" value="Genomic_DNA"/>
</dbReference>
<feature type="modified residue" description="4-aspartylphosphate" evidence="2">
    <location>
        <position position="51"/>
    </location>
</feature>
<dbReference type="InterPro" id="IPR011006">
    <property type="entry name" value="CheY-like_superfamily"/>
</dbReference>
<dbReference type="Gene3D" id="3.40.50.2300">
    <property type="match status" value="1"/>
</dbReference>
<dbReference type="Pfam" id="PF00072">
    <property type="entry name" value="Response_reg"/>
    <property type="match status" value="1"/>
</dbReference>
<dbReference type="InterPro" id="IPR036388">
    <property type="entry name" value="WH-like_DNA-bd_sf"/>
</dbReference>
<evidence type="ECO:0000256" key="2">
    <source>
        <dbReference type="PROSITE-ProRule" id="PRU00169"/>
    </source>
</evidence>
<dbReference type="Gene3D" id="6.10.250.690">
    <property type="match status" value="1"/>
</dbReference>
<dbReference type="OrthoDB" id="9802426at2"/>
<dbReference type="InterPro" id="IPR039420">
    <property type="entry name" value="WalR-like"/>
</dbReference>
<dbReference type="GO" id="GO:0000976">
    <property type="term" value="F:transcription cis-regulatory region binding"/>
    <property type="evidence" value="ECO:0007669"/>
    <property type="project" value="TreeGrafter"/>
</dbReference>
<organism evidence="6 7">
    <name type="scientific">Skermanella aerolata</name>
    <dbReference type="NCBI Taxonomy" id="393310"/>
    <lineage>
        <taxon>Bacteria</taxon>
        <taxon>Pseudomonadati</taxon>
        <taxon>Pseudomonadota</taxon>
        <taxon>Alphaproteobacteria</taxon>
        <taxon>Rhodospirillales</taxon>
        <taxon>Azospirillaceae</taxon>
        <taxon>Skermanella</taxon>
    </lineage>
</organism>
<comment type="caution">
    <text evidence="6">The sequence shown here is derived from an EMBL/GenBank/DDBJ whole genome shotgun (WGS) entry which is preliminary data.</text>
</comment>
<dbReference type="Proteomes" id="UP000321523">
    <property type="component" value="Unassembled WGS sequence"/>
</dbReference>
<evidence type="ECO:0000256" key="1">
    <source>
        <dbReference type="ARBA" id="ARBA00023125"/>
    </source>
</evidence>
<dbReference type="InterPro" id="IPR001789">
    <property type="entry name" value="Sig_transdc_resp-reg_receiver"/>
</dbReference>
<dbReference type="Pfam" id="PF00486">
    <property type="entry name" value="Trans_reg_C"/>
    <property type="match status" value="1"/>
</dbReference>
<dbReference type="PROSITE" id="PS51755">
    <property type="entry name" value="OMPR_PHOB"/>
    <property type="match status" value="1"/>
</dbReference>
<protein>
    <submittedName>
        <fullName evidence="6">DNA-binding response regulator</fullName>
    </submittedName>
</protein>
<dbReference type="Gene3D" id="1.10.10.10">
    <property type="entry name" value="Winged helix-like DNA-binding domain superfamily/Winged helix DNA-binding domain"/>
    <property type="match status" value="1"/>
</dbReference>
<keyword evidence="2" id="KW-0597">Phosphoprotein</keyword>
<evidence type="ECO:0000259" key="5">
    <source>
        <dbReference type="PROSITE" id="PS51755"/>
    </source>
</evidence>
<dbReference type="RefSeq" id="WP_044434999.1">
    <property type="nucleotide sequence ID" value="NZ_BJYZ01000037.1"/>
</dbReference>
<evidence type="ECO:0000256" key="3">
    <source>
        <dbReference type="PROSITE-ProRule" id="PRU01091"/>
    </source>
</evidence>
<evidence type="ECO:0000313" key="6">
    <source>
        <dbReference type="EMBL" id="GEO42191.1"/>
    </source>
</evidence>
<keyword evidence="1 3" id="KW-0238">DNA-binding</keyword>
<dbReference type="SUPFAM" id="SSF52172">
    <property type="entry name" value="CheY-like"/>
    <property type="match status" value="1"/>
</dbReference>
<dbReference type="GO" id="GO:0032993">
    <property type="term" value="C:protein-DNA complex"/>
    <property type="evidence" value="ECO:0007669"/>
    <property type="project" value="TreeGrafter"/>
</dbReference>
<reference evidence="6 7" key="1">
    <citation type="submission" date="2019-07" db="EMBL/GenBank/DDBJ databases">
        <title>Whole genome shotgun sequence of Skermanella aerolata NBRC 106429.</title>
        <authorList>
            <person name="Hosoyama A."/>
            <person name="Uohara A."/>
            <person name="Ohji S."/>
            <person name="Ichikawa N."/>
        </authorList>
    </citation>
    <scope>NUCLEOTIDE SEQUENCE [LARGE SCALE GENOMIC DNA]</scope>
    <source>
        <strain evidence="6 7">NBRC 106429</strain>
    </source>
</reference>
<accession>A0A512E0D9</accession>
<keyword evidence="7" id="KW-1185">Reference proteome</keyword>
<proteinExistence type="predicted"/>